<dbReference type="PROSITE" id="PS00686">
    <property type="entry name" value="NFYA_HAP2_1"/>
    <property type="match status" value="1"/>
</dbReference>
<evidence type="ECO:0000256" key="7">
    <source>
        <dbReference type="ARBA" id="ARBA00025911"/>
    </source>
</evidence>
<organism evidence="10 11">
    <name type="scientific">Spinacia oleracea</name>
    <name type="common">Spinach</name>
    <dbReference type="NCBI Taxonomy" id="3562"/>
    <lineage>
        <taxon>Eukaryota</taxon>
        <taxon>Viridiplantae</taxon>
        <taxon>Streptophyta</taxon>
        <taxon>Embryophyta</taxon>
        <taxon>Tracheophyta</taxon>
        <taxon>Spermatophyta</taxon>
        <taxon>Magnoliopsida</taxon>
        <taxon>eudicotyledons</taxon>
        <taxon>Gunneridae</taxon>
        <taxon>Pentapetalae</taxon>
        <taxon>Caryophyllales</taxon>
        <taxon>Chenopodiaceae</taxon>
        <taxon>Chenopodioideae</taxon>
        <taxon>Anserineae</taxon>
        <taxon>Spinacia</taxon>
    </lineage>
</organism>
<dbReference type="InterPro" id="IPR001289">
    <property type="entry name" value="NFYA"/>
</dbReference>
<sequence>MPSKADMEDRFQADGGDKPQNMLFGQPWWRGLNNNGVSPTSASSDSSARSSSGEPVNGSSMAGPFSLHINGMQDTGASVCREIHTALAPQLVAERDSIQEQQALKQVPSSMPQNLGDQSNSQMELVGQSIALTSYPFQDPTFGGVMSYAQVQQVIPQLYGMHQSRMPLPLAMEEEPVYVNAKQYHGILRRRKSRAKAEMEKKVIKARKAKSTPFHENNRCSVVPLLVVFFCPSFLSRIFMNLVTYMLCEGQEVLEAVFSIQRSLMTMMLIRHLRQIQTQQPIFKYILLVQHVLNTCPQPQPIMEMQVLLGIIKKREEDL</sequence>
<dbReference type="PROSITE" id="PS51152">
    <property type="entry name" value="NFYA_HAP2_2"/>
    <property type="match status" value="1"/>
</dbReference>
<dbReference type="GO" id="GO:0003677">
    <property type="term" value="F:DNA binding"/>
    <property type="evidence" value="ECO:0007669"/>
    <property type="project" value="UniProtKB-KW"/>
</dbReference>
<dbReference type="InterPro" id="IPR018362">
    <property type="entry name" value="CCAAT-binding_factor_CS"/>
</dbReference>
<dbReference type="Pfam" id="PF02045">
    <property type="entry name" value="CBFB_NFYA"/>
    <property type="match status" value="1"/>
</dbReference>
<dbReference type="PANTHER" id="PTHR12632">
    <property type="entry name" value="TRANSCRIPTION FACTOR NF-Y ALPHA-RELATED"/>
    <property type="match status" value="1"/>
</dbReference>
<dbReference type="Proteomes" id="UP000813463">
    <property type="component" value="Chromosome 1"/>
</dbReference>
<comment type="subcellular location">
    <subcellularLocation>
        <location evidence="1 8">Nucleus</location>
    </subcellularLocation>
</comment>
<evidence type="ECO:0000256" key="3">
    <source>
        <dbReference type="ARBA" id="ARBA00023125"/>
    </source>
</evidence>
<keyword evidence="3 8" id="KW-0238">DNA-binding</keyword>
<accession>A0A9R0HVC7</accession>
<comment type="similarity">
    <text evidence="8">Belongs to the NFYA/HAP2 subunit family.</text>
</comment>
<reference evidence="10" key="1">
    <citation type="journal article" date="2021" name="Nat. Commun.">
        <title>Genomic analyses provide insights into spinach domestication and the genetic basis of agronomic traits.</title>
        <authorList>
            <person name="Cai X."/>
            <person name="Sun X."/>
            <person name="Xu C."/>
            <person name="Sun H."/>
            <person name="Wang X."/>
            <person name="Ge C."/>
            <person name="Zhang Z."/>
            <person name="Wang Q."/>
            <person name="Fei Z."/>
            <person name="Jiao C."/>
            <person name="Wang Q."/>
        </authorList>
    </citation>
    <scope>NUCLEOTIDE SEQUENCE [LARGE SCALE GENOMIC DNA]</scope>
    <source>
        <strain evidence="10">cv. Varoflay</strain>
    </source>
</reference>
<comment type="subunit">
    <text evidence="7">Heterotrimeric transcription factor composed of three components, NF-YA, NF-YB and NF-YC. NF-YB and NF-YC must interact and dimerize for NF-YA association and DNA binding.</text>
</comment>
<feature type="compositionally biased region" description="Basic and acidic residues" evidence="9">
    <location>
        <begin position="1"/>
        <end position="17"/>
    </location>
</feature>
<evidence type="ECO:0000256" key="4">
    <source>
        <dbReference type="ARBA" id="ARBA00023159"/>
    </source>
</evidence>
<dbReference type="GO" id="GO:0016602">
    <property type="term" value="C:CCAAT-binding factor complex"/>
    <property type="evidence" value="ECO:0007669"/>
    <property type="project" value="InterPro"/>
</dbReference>
<evidence type="ECO:0000256" key="2">
    <source>
        <dbReference type="ARBA" id="ARBA00023015"/>
    </source>
</evidence>
<evidence type="ECO:0000256" key="9">
    <source>
        <dbReference type="SAM" id="MobiDB-lite"/>
    </source>
</evidence>
<keyword evidence="5 8" id="KW-0804">Transcription</keyword>
<evidence type="ECO:0000313" key="10">
    <source>
        <dbReference type="Proteomes" id="UP000813463"/>
    </source>
</evidence>
<feature type="compositionally biased region" description="Low complexity" evidence="9">
    <location>
        <begin position="38"/>
        <end position="52"/>
    </location>
</feature>
<dbReference type="RefSeq" id="XP_021837733.2">
    <property type="nucleotide sequence ID" value="XM_021982041.2"/>
</dbReference>
<dbReference type="GO" id="GO:0003700">
    <property type="term" value="F:DNA-binding transcription factor activity"/>
    <property type="evidence" value="ECO:0007669"/>
    <property type="project" value="UniProtKB-UniRule"/>
</dbReference>
<keyword evidence="2 8" id="KW-0805">Transcription regulation</keyword>
<keyword evidence="4" id="KW-0010">Activator</keyword>
<name>A0A9R0HVC7_SPIOL</name>
<keyword evidence="10" id="KW-1185">Reference proteome</keyword>
<gene>
    <name evidence="11" type="primary">LOC110777437</name>
</gene>
<protein>
    <recommendedName>
        <fullName evidence="8">Nuclear transcription factor Y subunit</fullName>
    </recommendedName>
</protein>
<dbReference type="Gene3D" id="6.10.250.2430">
    <property type="match status" value="1"/>
</dbReference>
<comment type="function">
    <text evidence="8">Component of the sequence-specific heterotrimeric transcription factor (NF-Y) which specifically recognizes a 5'-CCAAT-3' box motif found in the promoters of its target genes.</text>
</comment>
<evidence type="ECO:0000313" key="11">
    <source>
        <dbReference type="RefSeq" id="XP_021837733.2"/>
    </source>
</evidence>
<evidence type="ECO:0000256" key="1">
    <source>
        <dbReference type="ARBA" id="ARBA00004123"/>
    </source>
</evidence>
<dbReference type="SMART" id="SM00521">
    <property type="entry name" value="CBF"/>
    <property type="match status" value="1"/>
</dbReference>
<dbReference type="AlphaFoldDB" id="A0A9R0HVC7"/>
<evidence type="ECO:0000256" key="8">
    <source>
        <dbReference type="RuleBase" id="RU367155"/>
    </source>
</evidence>
<proteinExistence type="inferred from homology"/>
<evidence type="ECO:0000256" key="6">
    <source>
        <dbReference type="ARBA" id="ARBA00023242"/>
    </source>
</evidence>
<feature type="region of interest" description="Disordered" evidence="9">
    <location>
        <begin position="1"/>
        <end position="68"/>
    </location>
</feature>
<dbReference type="GeneID" id="110777437"/>
<reference evidence="11" key="2">
    <citation type="submission" date="2025-08" db="UniProtKB">
        <authorList>
            <consortium name="RefSeq"/>
        </authorList>
    </citation>
    <scope>IDENTIFICATION</scope>
    <source>
        <tissue evidence="11">Leaf</tissue>
    </source>
</reference>
<keyword evidence="6 8" id="KW-0539">Nucleus</keyword>
<evidence type="ECO:0000256" key="5">
    <source>
        <dbReference type="ARBA" id="ARBA00023163"/>
    </source>
</evidence>